<evidence type="ECO:0000259" key="4">
    <source>
        <dbReference type="Pfam" id="PF13458"/>
    </source>
</evidence>
<protein>
    <submittedName>
        <fullName evidence="5">ABC transporter substrate-binding protein</fullName>
    </submittedName>
</protein>
<dbReference type="STRING" id="1232683.ADIMK_1199"/>
<evidence type="ECO:0000313" key="6">
    <source>
        <dbReference type="Proteomes" id="UP000028252"/>
    </source>
</evidence>
<dbReference type="EMBL" id="JMQN01000015">
    <property type="protein sequence ID" value="KEA64746.1"/>
    <property type="molecule type" value="Genomic_DNA"/>
</dbReference>
<accession>A0A081G1U1</accession>
<name>A0A081G1U1_9GAMM</name>
<feature type="signal peptide" evidence="3">
    <location>
        <begin position="1"/>
        <end position="17"/>
    </location>
</feature>
<dbReference type="AlphaFoldDB" id="A0A081G1U1"/>
<evidence type="ECO:0000256" key="3">
    <source>
        <dbReference type="SAM" id="SignalP"/>
    </source>
</evidence>
<dbReference type="Gene3D" id="3.40.50.2300">
    <property type="match status" value="2"/>
</dbReference>
<dbReference type="PANTHER" id="PTHR30483:SF37">
    <property type="entry name" value="ABC TRANSPORTER SUBSTRATE-BINDING PROTEIN"/>
    <property type="match status" value="1"/>
</dbReference>
<dbReference type="eggNOG" id="COG0683">
    <property type="taxonomic scope" value="Bacteria"/>
</dbReference>
<keyword evidence="2 3" id="KW-0732">Signal</keyword>
<comment type="caution">
    <text evidence="5">The sequence shown here is derived from an EMBL/GenBank/DDBJ whole genome shotgun (WGS) entry which is preliminary data.</text>
</comment>
<dbReference type="InterPro" id="IPR051010">
    <property type="entry name" value="BCAA_transport"/>
</dbReference>
<keyword evidence="6" id="KW-1185">Reference proteome</keyword>
<sequence length="409" mass="45275">MLLLTLLCSLYAFRAAAYDEMGATADDADIVVGCLFPMSGRAGVLGRDSVVGIKLGLEYLAREPGNWPKLRVILGDTKSKRATAVGVAERFINDYSAGFLCGVVNSSVAVEVSELSRERGVIMIGTDHASSRLTGELLHKGYFRVTNDSWQSMAAGALYVKERFADTLARRPLSLAYLGPDYEYGYQVWSDFRSALDRFGVPYEVVRVLWPNLNEPDYSRYISELISAKPDLVVNSLWGGDIVAFVNQAIETPLFKTTTFANFEKGADYEIFSQLGAKMPQGLLLSSRHHVNWPDTELNRWFVNQFHNETGYFPSSGAEGAFAGILAIAQAGRAVGPPYNDREALIAALEGMKIKLPEDPDGFTSTIDPVTHQIQQVMAVGETVENRAYPPARVMLGNWRVYYPRDLER</sequence>
<dbReference type="Proteomes" id="UP000028252">
    <property type="component" value="Unassembled WGS sequence"/>
</dbReference>
<dbReference type="InterPro" id="IPR028082">
    <property type="entry name" value="Peripla_BP_I"/>
</dbReference>
<evidence type="ECO:0000256" key="1">
    <source>
        <dbReference type="ARBA" id="ARBA00010062"/>
    </source>
</evidence>
<dbReference type="PANTHER" id="PTHR30483">
    <property type="entry name" value="LEUCINE-SPECIFIC-BINDING PROTEIN"/>
    <property type="match status" value="1"/>
</dbReference>
<gene>
    <name evidence="5" type="ORF">ADIMK_1199</name>
</gene>
<evidence type="ECO:0000313" key="5">
    <source>
        <dbReference type="EMBL" id="KEA64746.1"/>
    </source>
</evidence>
<comment type="similarity">
    <text evidence="1">Belongs to the leucine-binding protein family.</text>
</comment>
<dbReference type="CDD" id="cd06330">
    <property type="entry name" value="PBP1_As_SBP-like"/>
    <property type="match status" value="1"/>
</dbReference>
<dbReference type="PATRIC" id="fig|1232683.4.peg.1189"/>
<feature type="domain" description="Leucine-binding protein" evidence="4">
    <location>
        <begin position="30"/>
        <end position="384"/>
    </location>
</feature>
<reference evidence="5 6" key="1">
    <citation type="submission" date="2014-04" db="EMBL/GenBank/DDBJ databases">
        <title>Marinobacterium kochiensis sp. nov., isolated from sediment sample collected from Kochi backwaters in Kerala, India.</title>
        <authorList>
            <person name="Singh A."/>
            <person name="Pinnaka A.K."/>
        </authorList>
    </citation>
    <scope>NUCLEOTIDE SEQUENCE [LARGE SCALE GENOMIC DNA]</scope>
    <source>
        <strain evidence="5 6">AK27</strain>
    </source>
</reference>
<dbReference type="Pfam" id="PF13458">
    <property type="entry name" value="Peripla_BP_6"/>
    <property type="match status" value="1"/>
</dbReference>
<evidence type="ECO:0000256" key="2">
    <source>
        <dbReference type="ARBA" id="ARBA00022729"/>
    </source>
</evidence>
<organism evidence="5 6">
    <name type="scientific">Marinobacterium lacunae</name>
    <dbReference type="NCBI Taxonomy" id="1232683"/>
    <lineage>
        <taxon>Bacteria</taxon>
        <taxon>Pseudomonadati</taxon>
        <taxon>Pseudomonadota</taxon>
        <taxon>Gammaproteobacteria</taxon>
        <taxon>Oceanospirillales</taxon>
        <taxon>Oceanospirillaceae</taxon>
        <taxon>Marinobacterium</taxon>
    </lineage>
</organism>
<dbReference type="InterPro" id="IPR028081">
    <property type="entry name" value="Leu-bd"/>
</dbReference>
<dbReference type="OrthoDB" id="9783240at2"/>
<feature type="chain" id="PRO_5001757478" evidence="3">
    <location>
        <begin position="18"/>
        <end position="409"/>
    </location>
</feature>
<dbReference type="SUPFAM" id="SSF53822">
    <property type="entry name" value="Periplasmic binding protein-like I"/>
    <property type="match status" value="1"/>
</dbReference>
<proteinExistence type="inferred from homology"/>